<protein>
    <submittedName>
        <fullName evidence="2">Uncharacterized protein</fullName>
    </submittedName>
</protein>
<dbReference type="AlphaFoldDB" id="A0A5N6XTZ7"/>
<name>A0A5N6XTZ7_9EURO</name>
<evidence type="ECO:0000256" key="1">
    <source>
        <dbReference type="SAM" id="Phobius"/>
    </source>
</evidence>
<organism evidence="2">
    <name type="scientific">Aspergillus arachidicola</name>
    <dbReference type="NCBI Taxonomy" id="656916"/>
    <lineage>
        <taxon>Eukaryota</taxon>
        <taxon>Fungi</taxon>
        <taxon>Dikarya</taxon>
        <taxon>Ascomycota</taxon>
        <taxon>Pezizomycotina</taxon>
        <taxon>Eurotiomycetes</taxon>
        <taxon>Eurotiomycetidae</taxon>
        <taxon>Eurotiales</taxon>
        <taxon>Aspergillaceae</taxon>
        <taxon>Aspergillus</taxon>
        <taxon>Aspergillus subgen. Circumdati</taxon>
    </lineage>
</organism>
<feature type="transmembrane region" description="Helical" evidence="1">
    <location>
        <begin position="14"/>
        <end position="30"/>
    </location>
</feature>
<keyword evidence="1" id="KW-1133">Transmembrane helix</keyword>
<keyword evidence="1" id="KW-0812">Transmembrane</keyword>
<dbReference type="EMBL" id="ML737192">
    <property type="protein sequence ID" value="KAE8336637.1"/>
    <property type="molecule type" value="Genomic_DNA"/>
</dbReference>
<accession>A0A5N6XTZ7</accession>
<sequence>MMWFLQFIQDIRKLWLRLITSITCIHFLVGDTAMHIMRIRTCVYFLRFNHDHGTIFMYETNV</sequence>
<reference evidence="2" key="1">
    <citation type="submission" date="2019-04" db="EMBL/GenBank/DDBJ databases">
        <title>Friends and foes A comparative genomics study of 23 Aspergillus species from section Flavi.</title>
        <authorList>
            <consortium name="DOE Joint Genome Institute"/>
            <person name="Kjaerbolling I."/>
            <person name="Vesth T."/>
            <person name="Frisvad J.C."/>
            <person name="Nybo J.L."/>
            <person name="Theobald S."/>
            <person name="Kildgaard S."/>
            <person name="Isbrandt T."/>
            <person name="Kuo A."/>
            <person name="Sato A."/>
            <person name="Lyhne E.K."/>
            <person name="Kogle M.E."/>
            <person name="Wiebenga A."/>
            <person name="Kun R.S."/>
            <person name="Lubbers R.J."/>
            <person name="Makela M.R."/>
            <person name="Barry K."/>
            <person name="Chovatia M."/>
            <person name="Clum A."/>
            <person name="Daum C."/>
            <person name="Haridas S."/>
            <person name="He G."/>
            <person name="LaButti K."/>
            <person name="Lipzen A."/>
            <person name="Mondo S."/>
            <person name="Riley R."/>
            <person name="Salamov A."/>
            <person name="Simmons B.A."/>
            <person name="Magnuson J.K."/>
            <person name="Henrissat B."/>
            <person name="Mortensen U.H."/>
            <person name="Larsen T.O."/>
            <person name="Devries R.P."/>
            <person name="Grigoriev I.V."/>
            <person name="Machida M."/>
            <person name="Baker S.E."/>
            <person name="Andersen M.R."/>
        </authorList>
    </citation>
    <scope>NUCLEOTIDE SEQUENCE</scope>
    <source>
        <strain evidence="2">CBS 117612</strain>
    </source>
</reference>
<proteinExistence type="predicted"/>
<keyword evidence="1" id="KW-0472">Membrane</keyword>
<dbReference type="Proteomes" id="UP000325558">
    <property type="component" value="Unassembled WGS sequence"/>
</dbReference>
<evidence type="ECO:0000313" key="2">
    <source>
        <dbReference type="EMBL" id="KAE8336637.1"/>
    </source>
</evidence>
<gene>
    <name evidence="2" type="ORF">BDV24DRAFT_141385</name>
</gene>